<gene>
    <name evidence="1" type="ORF">HaLaN_06430</name>
</gene>
<dbReference type="EMBL" id="BLLF01000366">
    <property type="protein sequence ID" value="GFH11007.1"/>
    <property type="molecule type" value="Genomic_DNA"/>
</dbReference>
<evidence type="ECO:0000313" key="2">
    <source>
        <dbReference type="Proteomes" id="UP000485058"/>
    </source>
</evidence>
<keyword evidence="2" id="KW-1185">Reference proteome</keyword>
<dbReference type="Proteomes" id="UP000485058">
    <property type="component" value="Unassembled WGS sequence"/>
</dbReference>
<name>A0A699YL67_HAELA</name>
<sequence length="127" mass="13243">AARLIQRVWRGWRIWGQGQVLLTLRQQAAQLAAAEALFKECAGPAGEADKEAAGGGQGAGAGVQGLGAEGGSSVAAGQGCCRKRLLEVGERAMRVVLALDGLACLQRPELRAVRKRLTARGLALQDQ</sequence>
<feature type="non-terminal residue" evidence="1">
    <location>
        <position position="1"/>
    </location>
</feature>
<reference evidence="1 2" key="1">
    <citation type="submission" date="2020-02" db="EMBL/GenBank/DDBJ databases">
        <title>Draft genome sequence of Haematococcus lacustris strain NIES-144.</title>
        <authorList>
            <person name="Morimoto D."/>
            <person name="Nakagawa S."/>
            <person name="Yoshida T."/>
            <person name="Sawayama S."/>
        </authorList>
    </citation>
    <scope>NUCLEOTIDE SEQUENCE [LARGE SCALE GENOMIC DNA]</scope>
    <source>
        <strain evidence="1 2">NIES-144</strain>
    </source>
</reference>
<dbReference type="AlphaFoldDB" id="A0A699YL67"/>
<evidence type="ECO:0000313" key="1">
    <source>
        <dbReference type="EMBL" id="GFH11007.1"/>
    </source>
</evidence>
<protein>
    <submittedName>
        <fullName evidence="1">Uncharacterized protein</fullName>
    </submittedName>
</protein>
<feature type="non-terminal residue" evidence="1">
    <location>
        <position position="127"/>
    </location>
</feature>
<comment type="caution">
    <text evidence="1">The sequence shown here is derived from an EMBL/GenBank/DDBJ whole genome shotgun (WGS) entry which is preliminary data.</text>
</comment>
<accession>A0A699YL67</accession>
<proteinExistence type="predicted"/>
<organism evidence="1 2">
    <name type="scientific">Haematococcus lacustris</name>
    <name type="common">Green alga</name>
    <name type="synonym">Haematococcus pluvialis</name>
    <dbReference type="NCBI Taxonomy" id="44745"/>
    <lineage>
        <taxon>Eukaryota</taxon>
        <taxon>Viridiplantae</taxon>
        <taxon>Chlorophyta</taxon>
        <taxon>core chlorophytes</taxon>
        <taxon>Chlorophyceae</taxon>
        <taxon>CS clade</taxon>
        <taxon>Chlamydomonadales</taxon>
        <taxon>Haematococcaceae</taxon>
        <taxon>Haematococcus</taxon>
    </lineage>
</organism>